<dbReference type="GO" id="GO:0003677">
    <property type="term" value="F:DNA binding"/>
    <property type="evidence" value="ECO:0007669"/>
    <property type="project" value="UniProtKB-UniRule"/>
</dbReference>
<accession>A0A955L522</accession>
<reference evidence="4" key="2">
    <citation type="journal article" date="2021" name="Microbiome">
        <title>Successional dynamics and alternative stable states in a saline activated sludge microbial community over 9 years.</title>
        <authorList>
            <person name="Wang Y."/>
            <person name="Ye J."/>
            <person name="Ju F."/>
            <person name="Liu L."/>
            <person name="Boyd J.A."/>
            <person name="Deng Y."/>
            <person name="Parks D.H."/>
            <person name="Jiang X."/>
            <person name="Yin X."/>
            <person name="Woodcroft B.J."/>
            <person name="Tyson G.W."/>
            <person name="Hugenholtz P."/>
            <person name="Polz M.F."/>
            <person name="Zhang T."/>
        </authorList>
    </citation>
    <scope>NUCLEOTIDE SEQUENCE</scope>
    <source>
        <strain evidence="4">HKST-UBA14</strain>
    </source>
</reference>
<feature type="DNA-binding region" description="OmpR/PhoB-type" evidence="2">
    <location>
        <begin position="268"/>
        <end position="380"/>
    </location>
</feature>
<name>A0A955L522_9BACT</name>
<evidence type="ECO:0000259" key="3">
    <source>
        <dbReference type="PROSITE" id="PS51755"/>
    </source>
</evidence>
<dbReference type="GO" id="GO:0000160">
    <property type="term" value="P:phosphorelay signal transduction system"/>
    <property type="evidence" value="ECO:0007669"/>
    <property type="project" value="InterPro"/>
</dbReference>
<dbReference type="Gene3D" id="1.10.10.10">
    <property type="entry name" value="Winged helix-like DNA-binding domain superfamily/Winged helix DNA-binding domain"/>
    <property type="match status" value="1"/>
</dbReference>
<evidence type="ECO:0000313" key="4">
    <source>
        <dbReference type="EMBL" id="MCA9382831.1"/>
    </source>
</evidence>
<dbReference type="InterPro" id="IPR036388">
    <property type="entry name" value="WH-like_DNA-bd_sf"/>
</dbReference>
<reference evidence="4" key="1">
    <citation type="submission" date="2020-04" db="EMBL/GenBank/DDBJ databases">
        <authorList>
            <person name="Zhang T."/>
        </authorList>
    </citation>
    <scope>NUCLEOTIDE SEQUENCE</scope>
    <source>
        <strain evidence="4">HKST-UBA14</strain>
    </source>
</reference>
<dbReference type="PROSITE" id="PS51755">
    <property type="entry name" value="OMPR_PHOB"/>
    <property type="match status" value="1"/>
</dbReference>
<keyword evidence="1 2" id="KW-0238">DNA-binding</keyword>
<dbReference type="Proteomes" id="UP000783287">
    <property type="component" value="Unassembled WGS sequence"/>
</dbReference>
<protein>
    <submittedName>
        <fullName evidence="4">Winged helix-turn-helix transcriptional regulator</fullName>
    </submittedName>
</protein>
<evidence type="ECO:0000313" key="5">
    <source>
        <dbReference type="Proteomes" id="UP000783287"/>
    </source>
</evidence>
<dbReference type="SMART" id="SM00862">
    <property type="entry name" value="Trans_reg_C"/>
    <property type="match status" value="1"/>
</dbReference>
<dbReference type="InterPro" id="IPR001867">
    <property type="entry name" value="OmpR/PhoB-type_DNA-bd"/>
</dbReference>
<comment type="caution">
    <text evidence="4">The sequence shown here is derived from an EMBL/GenBank/DDBJ whole genome shotgun (WGS) entry which is preliminary data.</text>
</comment>
<gene>
    <name evidence="4" type="ORF">KC909_00540</name>
</gene>
<evidence type="ECO:0000256" key="1">
    <source>
        <dbReference type="ARBA" id="ARBA00023125"/>
    </source>
</evidence>
<dbReference type="InterPro" id="IPR016032">
    <property type="entry name" value="Sig_transdc_resp-reg_C-effctor"/>
</dbReference>
<dbReference type="AlphaFoldDB" id="A0A955L522"/>
<dbReference type="Pfam" id="PF00486">
    <property type="entry name" value="Trans_reg_C"/>
    <property type="match status" value="1"/>
</dbReference>
<organism evidence="4 5">
    <name type="scientific">Candidatus Dojkabacteria bacterium</name>
    <dbReference type="NCBI Taxonomy" id="2099670"/>
    <lineage>
        <taxon>Bacteria</taxon>
        <taxon>Candidatus Dojkabacteria</taxon>
    </lineage>
</organism>
<dbReference type="EMBL" id="JAGQLK010000006">
    <property type="protein sequence ID" value="MCA9382831.1"/>
    <property type="molecule type" value="Genomic_DNA"/>
</dbReference>
<dbReference type="GO" id="GO:0006355">
    <property type="term" value="P:regulation of DNA-templated transcription"/>
    <property type="evidence" value="ECO:0007669"/>
    <property type="project" value="InterPro"/>
</dbReference>
<sequence length="380" mass="44540">MHNKQLFKQIENAIKFNESITIVGFKDDGIYDIVHELVSNKELINRIQVDTKRKFIAKVLGVRLIERLNKDEIEDPLLDLMGFSTDTKDIFHDLINGDDELVFIIDEVDKLSNPAKTIDMFDQLLKIYKDKLTIVYTLEHIQVFLDLQSQLDSDSSFFENTFLQALNGEFERKTLEQICQKKYGDIRSKATLDNIFKESYGHYELYKRLYKAEITGNKESLENYARRLTNSFGENALQIFRKVINNIELNHKEEEIIRVYKELGFIEKNKIKIPILRKYIIDLTPKADLGFKGDNGNIILSNIQEFSKTEIEILKTFMEHEDEVITKEELGEVIWGKESDEKFSPWAIDQTIFRLRLKLDKLNLRGTIKTIHGKGYILER</sequence>
<dbReference type="CDD" id="cd00383">
    <property type="entry name" value="trans_reg_C"/>
    <property type="match status" value="1"/>
</dbReference>
<feature type="domain" description="OmpR/PhoB-type" evidence="3">
    <location>
        <begin position="268"/>
        <end position="380"/>
    </location>
</feature>
<proteinExistence type="predicted"/>
<dbReference type="SUPFAM" id="SSF46894">
    <property type="entry name" value="C-terminal effector domain of the bipartite response regulators"/>
    <property type="match status" value="1"/>
</dbReference>
<evidence type="ECO:0000256" key="2">
    <source>
        <dbReference type="PROSITE-ProRule" id="PRU01091"/>
    </source>
</evidence>